<feature type="signal peptide" evidence="6">
    <location>
        <begin position="1"/>
        <end position="27"/>
    </location>
</feature>
<keyword evidence="6" id="KW-0732">Signal</keyword>
<dbReference type="SUPFAM" id="SSF53474">
    <property type="entry name" value="alpha/beta-Hydrolases"/>
    <property type="match status" value="1"/>
</dbReference>
<dbReference type="Gene3D" id="3.40.50.1820">
    <property type="entry name" value="alpha/beta hydrolase"/>
    <property type="match status" value="1"/>
</dbReference>
<gene>
    <name evidence="7" type="ORF">EBN03_06895</name>
</gene>
<organism evidence="7 8">
    <name type="scientific">Nocardia stercoris</name>
    <dbReference type="NCBI Taxonomy" id="2483361"/>
    <lineage>
        <taxon>Bacteria</taxon>
        <taxon>Bacillati</taxon>
        <taxon>Actinomycetota</taxon>
        <taxon>Actinomycetes</taxon>
        <taxon>Mycobacteriales</taxon>
        <taxon>Nocardiaceae</taxon>
        <taxon>Nocardia</taxon>
    </lineage>
</organism>
<dbReference type="PANTHER" id="PTHR33630">
    <property type="entry name" value="CUTINASE RV1984C-RELATED-RELATED"/>
    <property type="match status" value="1"/>
</dbReference>
<dbReference type="Pfam" id="PF01083">
    <property type="entry name" value="Cutinase"/>
    <property type="match status" value="1"/>
</dbReference>
<accession>A0A3M2LCX8</accession>
<dbReference type="OrthoDB" id="4409063at2"/>
<dbReference type="GO" id="GO:0052689">
    <property type="term" value="F:carboxylic ester hydrolase activity"/>
    <property type="evidence" value="ECO:0007669"/>
    <property type="project" value="UniProtKB-KW"/>
</dbReference>
<keyword evidence="8" id="KW-1185">Reference proteome</keyword>
<dbReference type="Proteomes" id="UP000279275">
    <property type="component" value="Unassembled WGS sequence"/>
</dbReference>
<dbReference type="PANTHER" id="PTHR33630:SF9">
    <property type="entry name" value="CUTINASE 4"/>
    <property type="match status" value="1"/>
</dbReference>
<evidence type="ECO:0000256" key="4">
    <source>
        <dbReference type="ARBA" id="ARBA00023157"/>
    </source>
</evidence>
<keyword evidence="2" id="KW-0719">Serine esterase</keyword>
<dbReference type="AlphaFoldDB" id="A0A3M2LCX8"/>
<keyword evidence="4" id="KW-1015">Disulfide bond</keyword>
<dbReference type="InterPro" id="IPR000675">
    <property type="entry name" value="Cutinase/axe"/>
</dbReference>
<comment type="caution">
    <text evidence="7">The sequence shown here is derived from an EMBL/GenBank/DDBJ whole genome shotgun (WGS) entry which is preliminary data.</text>
</comment>
<comment type="similarity">
    <text evidence="1">Belongs to the cutinase family.</text>
</comment>
<keyword evidence="3" id="KW-0378">Hydrolase</keyword>
<feature type="compositionally biased region" description="Gly residues" evidence="5">
    <location>
        <begin position="168"/>
        <end position="181"/>
    </location>
</feature>
<feature type="chain" id="PRO_5018314569" evidence="6">
    <location>
        <begin position="28"/>
        <end position="300"/>
    </location>
</feature>
<name>A0A3M2LCX8_9NOCA</name>
<evidence type="ECO:0000313" key="7">
    <source>
        <dbReference type="EMBL" id="RMI34433.1"/>
    </source>
</evidence>
<reference evidence="7 8" key="1">
    <citation type="submission" date="2018-10" db="EMBL/GenBank/DDBJ databases">
        <title>Isolation from cow dung.</title>
        <authorList>
            <person name="Ling L."/>
        </authorList>
    </citation>
    <scope>NUCLEOTIDE SEQUENCE [LARGE SCALE GENOMIC DNA]</scope>
    <source>
        <strain evidence="7 8">NEAU-LL90</strain>
    </source>
</reference>
<feature type="region of interest" description="Disordered" evidence="5">
    <location>
        <begin position="157"/>
        <end position="181"/>
    </location>
</feature>
<sequence>MRKCVAATAVAATGLSGLVLGSGTATADSACPDTYVVAVPGTWETGVDKDDNVRGGGMLAGVTEGLPGTMRVDYVDYSATAFPWEGDVYGASEKEARDNARGLIADMAAHCGGTKYAIVGYSQGADAAGDVAAEIGTGHGVVPADKVVAVGLVSDPKRSPADTQVGPPVGGSGAEGARPGGFGQLTDRVRTVCAEGDLYCATEDTDYISRLAGFVAAVSGGNAADMWRYQLQAVNLASDLMSHGGIGALQSQLTGDANEQRVKQIEDFYGTGYHTSYGTYAVGGGQTAISWMHSFIAGAA</sequence>
<proteinExistence type="inferred from homology"/>
<evidence type="ECO:0000313" key="8">
    <source>
        <dbReference type="Proteomes" id="UP000279275"/>
    </source>
</evidence>
<dbReference type="InterPro" id="IPR029058">
    <property type="entry name" value="AB_hydrolase_fold"/>
</dbReference>
<evidence type="ECO:0000256" key="6">
    <source>
        <dbReference type="SAM" id="SignalP"/>
    </source>
</evidence>
<protein>
    <submittedName>
        <fullName evidence="7">Cutinase family protein</fullName>
    </submittedName>
</protein>
<evidence type="ECO:0000256" key="3">
    <source>
        <dbReference type="ARBA" id="ARBA00022801"/>
    </source>
</evidence>
<dbReference type="SMART" id="SM01110">
    <property type="entry name" value="Cutinase"/>
    <property type="match status" value="1"/>
</dbReference>
<evidence type="ECO:0000256" key="2">
    <source>
        <dbReference type="ARBA" id="ARBA00022487"/>
    </source>
</evidence>
<dbReference type="EMBL" id="RFFH01000002">
    <property type="protein sequence ID" value="RMI34433.1"/>
    <property type="molecule type" value="Genomic_DNA"/>
</dbReference>
<evidence type="ECO:0000256" key="1">
    <source>
        <dbReference type="ARBA" id="ARBA00007534"/>
    </source>
</evidence>
<evidence type="ECO:0000256" key="5">
    <source>
        <dbReference type="SAM" id="MobiDB-lite"/>
    </source>
</evidence>